<organism evidence="1 2">
    <name type="scientific">Candidatus Gallitreponema excrementavium</name>
    <dbReference type="NCBI Taxonomy" id="2840840"/>
    <lineage>
        <taxon>Bacteria</taxon>
        <taxon>Pseudomonadati</taxon>
        <taxon>Spirochaetota</taxon>
        <taxon>Spirochaetia</taxon>
        <taxon>Spirochaetales</taxon>
        <taxon>Candidatus Gallitreponema</taxon>
    </lineage>
</organism>
<proteinExistence type="predicted"/>
<protein>
    <submittedName>
        <fullName evidence="1">Uncharacterized protein</fullName>
    </submittedName>
</protein>
<gene>
    <name evidence="1" type="ORF">IAA81_02620</name>
</gene>
<accession>A0A9D9HNK5</accession>
<dbReference type="EMBL" id="JADIMM010000030">
    <property type="protein sequence ID" value="MBO8457106.1"/>
    <property type="molecule type" value="Genomic_DNA"/>
</dbReference>
<dbReference type="AlphaFoldDB" id="A0A9D9HNK5"/>
<reference evidence="1" key="2">
    <citation type="journal article" date="2021" name="PeerJ">
        <title>Extensive microbial diversity within the chicken gut microbiome revealed by metagenomics and culture.</title>
        <authorList>
            <person name="Gilroy R."/>
            <person name="Ravi A."/>
            <person name="Getino M."/>
            <person name="Pursley I."/>
            <person name="Horton D.L."/>
            <person name="Alikhan N.F."/>
            <person name="Baker D."/>
            <person name="Gharbi K."/>
            <person name="Hall N."/>
            <person name="Watson M."/>
            <person name="Adriaenssens E.M."/>
            <person name="Foster-Nyarko E."/>
            <person name="Jarju S."/>
            <person name="Secka A."/>
            <person name="Antonio M."/>
            <person name="Oren A."/>
            <person name="Chaudhuri R.R."/>
            <person name="La Ragione R."/>
            <person name="Hildebrand F."/>
            <person name="Pallen M.J."/>
        </authorList>
    </citation>
    <scope>NUCLEOTIDE SEQUENCE</scope>
    <source>
        <strain evidence="1">10532</strain>
    </source>
</reference>
<name>A0A9D9HNK5_9SPIR</name>
<reference evidence="1" key="1">
    <citation type="submission" date="2020-10" db="EMBL/GenBank/DDBJ databases">
        <authorList>
            <person name="Gilroy R."/>
        </authorList>
    </citation>
    <scope>NUCLEOTIDE SEQUENCE</scope>
    <source>
        <strain evidence="1">10532</strain>
    </source>
</reference>
<sequence>MEQWKIAAEIYNQVLLKLSDISYAGVEIKVVVNDICQCMVDKSGQRIIVDEKQYEQPAVYELSIQVVFEGCDTGSLLQAYGEVAVLFKDEPDLTIEKCNWHGSPGDTIYLEPVIRHVDCNKVNFFDGKYRFELGYKTEFSINSQKATGFKRVEKRDIHGVVKK</sequence>
<evidence type="ECO:0000313" key="2">
    <source>
        <dbReference type="Proteomes" id="UP000823638"/>
    </source>
</evidence>
<comment type="caution">
    <text evidence="1">The sequence shown here is derived from an EMBL/GenBank/DDBJ whole genome shotgun (WGS) entry which is preliminary data.</text>
</comment>
<evidence type="ECO:0000313" key="1">
    <source>
        <dbReference type="EMBL" id="MBO8457106.1"/>
    </source>
</evidence>
<dbReference type="Proteomes" id="UP000823638">
    <property type="component" value="Unassembled WGS sequence"/>
</dbReference>